<dbReference type="Proteomes" id="UP000183952">
    <property type="component" value="Unassembled WGS sequence"/>
</dbReference>
<dbReference type="InterPro" id="IPR009875">
    <property type="entry name" value="PilZ_domain"/>
</dbReference>
<dbReference type="GO" id="GO:0035438">
    <property type="term" value="F:cyclic-di-GMP binding"/>
    <property type="evidence" value="ECO:0007669"/>
    <property type="project" value="InterPro"/>
</dbReference>
<accession>A0A1M6QE21</accession>
<dbReference type="EMBL" id="FRAD01000016">
    <property type="protein sequence ID" value="SHK18492.1"/>
    <property type="molecule type" value="Genomic_DNA"/>
</dbReference>
<organism evidence="2 3">
    <name type="scientific">Hathewaya proteolytica DSM 3090</name>
    <dbReference type="NCBI Taxonomy" id="1121331"/>
    <lineage>
        <taxon>Bacteria</taxon>
        <taxon>Bacillati</taxon>
        <taxon>Bacillota</taxon>
        <taxon>Clostridia</taxon>
        <taxon>Eubacteriales</taxon>
        <taxon>Clostridiaceae</taxon>
        <taxon>Hathewaya</taxon>
    </lineage>
</organism>
<dbReference type="OrthoDB" id="9783080at2"/>
<dbReference type="STRING" id="1121331.SAMN02745248_01990"/>
<keyword evidence="3" id="KW-1185">Reference proteome</keyword>
<dbReference type="Pfam" id="PF07238">
    <property type="entry name" value="PilZ"/>
    <property type="match status" value="1"/>
</dbReference>
<proteinExistence type="predicted"/>
<evidence type="ECO:0000259" key="1">
    <source>
        <dbReference type="Pfam" id="PF07238"/>
    </source>
</evidence>
<dbReference type="AlphaFoldDB" id="A0A1M6QE21"/>
<name>A0A1M6QE21_9CLOT</name>
<evidence type="ECO:0000313" key="3">
    <source>
        <dbReference type="Proteomes" id="UP000183952"/>
    </source>
</evidence>
<dbReference type="RefSeq" id="WP_072903938.1">
    <property type="nucleotide sequence ID" value="NZ_FRAD01000016.1"/>
</dbReference>
<feature type="domain" description="PilZ" evidence="1">
    <location>
        <begin position="101"/>
        <end position="205"/>
    </location>
</feature>
<gene>
    <name evidence="2" type="ORF">SAMN02745248_01990</name>
</gene>
<reference evidence="2 3" key="1">
    <citation type="submission" date="2016-11" db="EMBL/GenBank/DDBJ databases">
        <authorList>
            <person name="Jaros S."/>
            <person name="Januszkiewicz K."/>
            <person name="Wedrychowicz H."/>
        </authorList>
    </citation>
    <scope>NUCLEOTIDE SEQUENCE [LARGE SCALE GENOMIC DNA]</scope>
    <source>
        <strain evidence="2 3">DSM 3090</strain>
    </source>
</reference>
<evidence type="ECO:0000313" key="2">
    <source>
        <dbReference type="EMBL" id="SHK18492.1"/>
    </source>
</evidence>
<protein>
    <submittedName>
        <fullName evidence="2">PilZ domain-containing protein</fullName>
    </submittedName>
</protein>
<sequence>MIEDLNILDNVDICVLDNINDKRTYYKTNIIEKNSDNIFYTGYIAGFNSSMISDKSNLEYMLMCKTPKGIFSWKSIFLGNKKIDNILGCEFKAIAPPVKTQKREFFRQPVCLPLCFSIVKFNNKPVNDITLHDGTMFNISGGGCAFTSKHKVNPNYTINISFKYKNSIYCLDGRVLSSVKTPVTNLFEYRLQWENNNPKITEDIISLLCIMQREKIKT</sequence>